<name>A0A1S1HWT8_PROST</name>
<gene>
    <name evidence="1" type="ORF">A3Q29_00615</name>
</gene>
<dbReference type="Proteomes" id="UP000179588">
    <property type="component" value="Unassembled WGS sequence"/>
</dbReference>
<dbReference type="EMBL" id="LVIE01000001">
    <property type="protein sequence ID" value="OHT25891.1"/>
    <property type="molecule type" value="Genomic_DNA"/>
</dbReference>
<proteinExistence type="predicted"/>
<sequence>MPLPERLKPIKINRSIMKDKLDLLEKITIKIDSGAKEDNTELNLMMKNWNTQTAKIYEFSDFRDYNSWTSAKEFTKMAFNQTKYIDDLTYEELIAIIEFICNAEGNESEQSYALDLLEMNFDANPSDLIYWPNEWFNDEDVDDLSFEEVAAYLMHRSQRILPDSPKITLRYPIPEKIDG</sequence>
<dbReference type="OrthoDB" id="6447869at2"/>
<dbReference type="RefSeq" id="WP_070924852.1">
    <property type="nucleotide sequence ID" value="NZ_CANMXG010000002.1"/>
</dbReference>
<accession>A0A1S1HWT8</accession>
<evidence type="ECO:0000313" key="2">
    <source>
        <dbReference type="Proteomes" id="UP000179588"/>
    </source>
</evidence>
<keyword evidence="2" id="KW-1185">Reference proteome</keyword>
<dbReference type="AlphaFoldDB" id="A0A1S1HWT8"/>
<organism evidence="1 2">
    <name type="scientific">Providencia stuartii</name>
    <dbReference type="NCBI Taxonomy" id="588"/>
    <lineage>
        <taxon>Bacteria</taxon>
        <taxon>Pseudomonadati</taxon>
        <taxon>Pseudomonadota</taxon>
        <taxon>Gammaproteobacteria</taxon>
        <taxon>Enterobacterales</taxon>
        <taxon>Morganellaceae</taxon>
        <taxon>Providencia</taxon>
    </lineage>
</organism>
<protein>
    <submittedName>
        <fullName evidence="1">Uncharacterized protein</fullName>
    </submittedName>
</protein>
<reference evidence="1 2" key="1">
    <citation type="submission" date="2016-03" db="EMBL/GenBank/DDBJ databases">
        <title>Genome sequence of Providencia stuartii strain, isolated from the salivary glands of larval Lucilia sericata.</title>
        <authorList>
            <person name="Yuan Y."/>
            <person name="Zhang Y."/>
            <person name="Fu S."/>
            <person name="Crippen T.L."/>
            <person name="Visi D."/>
            <person name="Benbow M.E."/>
            <person name="Allen M."/>
            <person name="Tomberlin J.K."/>
            <person name="Sze S.-H."/>
            <person name="Tarone A.M."/>
        </authorList>
    </citation>
    <scope>NUCLEOTIDE SEQUENCE [LARGE SCALE GENOMIC DNA]</scope>
    <source>
        <strain evidence="1 2">Crippen</strain>
    </source>
</reference>
<comment type="caution">
    <text evidence="1">The sequence shown here is derived from an EMBL/GenBank/DDBJ whole genome shotgun (WGS) entry which is preliminary data.</text>
</comment>
<evidence type="ECO:0000313" key="1">
    <source>
        <dbReference type="EMBL" id="OHT25891.1"/>
    </source>
</evidence>